<dbReference type="Gene3D" id="1.10.3020.10">
    <property type="entry name" value="alpha-amino acid ester hydrolase ( Helical cap domain)"/>
    <property type="match status" value="1"/>
</dbReference>
<dbReference type="SUPFAM" id="SSF53474">
    <property type="entry name" value="alpha/beta-Hydrolases"/>
    <property type="match status" value="1"/>
</dbReference>
<evidence type="ECO:0000256" key="1">
    <source>
        <dbReference type="ARBA" id="ARBA00022801"/>
    </source>
</evidence>
<dbReference type="InterPro" id="IPR029058">
    <property type="entry name" value="AB_hydrolase_fold"/>
</dbReference>
<dbReference type="SUPFAM" id="SSF49785">
    <property type="entry name" value="Galactose-binding domain-like"/>
    <property type="match status" value="1"/>
</dbReference>
<dbReference type="InterPro" id="IPR000383">
    <property type="entry name" value="Xaa-Pro-like_dom"/>
</dbReference>
<keyword evidence="1 3" id="KW-0378">Hydrolase</keyword>
<dbReference type="Proteomes" id="UP001375743">
    <property type="component" value="Unassembled WGS sequence"/>
</dbReference>
<dbReference type="RefSeq" id="WP_418159990.1">
    <property type="nucleotide sequence ID" value="NZ_JBBLZC010000012.1"/>
</dbReference>
<dbReference type="EMBL" id="JBBLZC010000012">
    <property type="protein sequence ID" value="MEK0084143.1"/>
    <property type="molecule type" value="Genomic_DNA"/>
</dbReference>
<proteinExistence type="predicted"/>
<dbReference type="SMART" id="SM00939">
    <property type="entry name" value="PepX_C"/>
    <property type="match status" value="1"/>
</dbReference>
<dbReference type="Gene3D" id="3.40.50.1820">
    <property type="entry name" value="alpha/beta hydrolase"/>
    <property type="match status" value="1"/>
</dbReference>
<comment type="caution">
    <text evidence="3">The sequence shown here is derived from an EMBL/GenBank/DDBJ whole genome shotgun (WGS) entry which is preliminary data.</text>
</comment>
<name>A0ABU8XSE6_9PROT</name>
<organism evidence="3 4">
    <name type="scientific">Benzoatithermus flavus</name>
    <dbReference type="NCBI Taxonomy" id="3108223"/>
    <lineage>
        <taxon>Bacteria</taxon>
        <taxon>Pseudomonadati</taxon>
        <taxon>Pseudomonadota</taxon>
        <taxon>Alphaproteobacteria</taxon>
        <taxon>Geminicoccales</taxon>
        <taxon>Geminicoccaceae</taxon>
        <taxon>Benzoatithermus</taxon>
    </lineage>
</organism>
<dbReference type="NCBIfam" id="TIGR00976">
    <property type="entry name" value="CocE_NonD"/>
    <property type="match status" value="1"/>
</dbReference>
<dbReference type="InterPro" id="IPR005674">
    <property type="entry name" value="CocE/Ser_esterase"/>
</dbReference>
<sequence>MRTVEKFPRSVRELENVWIELSDGCRLAARIWLPEDAETSPVPAILEYLPYRKRDGTAARDALTHPYLAGHGYACVRVDMRGNGESDGLMEDEYLPQEQDDALQVIAWLAAQPWCSGAVGMMGISWGGFNALQVAARRPPALKAIVTVCSTVDRYADDIHYKGGCLLGENLGWAATMLAYSSRPPDPLLVGERWREMWLHRLENEPVLIDTWLRHQTRDAYWRHGSVCEDYGAIQAATLAVGGWNDSYKNAVPQLVQHLRVPVKGIVGPWIHKYPHFAVPGPRIGFLQEMLRWWDRWLKGSDTGVERDPAYRIYLMASELPQAELAFRQGRWIGEPAWPSPNVSLQRLWLNDDGLCRKPGALVPRAVCSPQDLGLTGGEFCAIWTGPELPLDQRADDGGSLCFDSRPLQESVAIVGAPVVELEIAADRRVAFVVVRLCDVFPDGTSARITYGVLNLCQRESRERPSPLEPGRRYRVRVELDHIAYELPAGHRLRVAISSTYWPLLWPSPEPVTLTVTAGTSHLELPVRKAPGSEPEVVFAGPEAAPPRAVEQIRPPSHDRRVERDLGTGETRLVVDDDFGLVKDLGHGLVTGEIARETWTIRDGDPLSARAEIHWTETLERDGWSVRTETFSSLSCDETSFLVRARIEAYEGERLIHARDHEARIPRVMI</sequence>
<feature type="domain" description="Xaa-Pro dipeptidyl-peptidase C-terminal" evidence="2">
    <location>
        <begin position="291"/>
        <end position="547"/>
    </location>
</feature>
<dbReference type="Pfam" id="PF02129">
    <property type="entry name" value="Peptidase_S15"/>
    <property type="match status" value="1"/>
</dbReference>
<dbReference type="GO" id="GO:0016787">
    <property type="term" value="F:hydrolase activity"/>
    <property type="evidence" value="ECO:0007669"/>
    <property type="project" value="UniProtKB-KW"/>
</dbReference>
<dbReference type="InterPro" id="IPR050585">
    <property type="entry name" value="Xaa-Pro_dipeptidyl-ppase/CocE"/>
</dbReference>
<keyword evidence="4" id="KW-1185">Reference proteome</keyword>
<dbReference type="InterPro" id="IPR008979">
    <property type="entry name" value="Galactose-bd-like_sf"/>
</dbReference>
<dbReference type="InterPro" id="IPR013736">
    <property type="entry name" value="Xaa-Pro_dipept_C"/>
</dbReference>
<dbReference type="Pfam" id="PF08530">
    <property type="entry name" value="PepX_C"/>
    <property type="match status" value="1"/>
</dbReference>
<evidence type="ECO:0000259" key="2">
    <source>
        <dbReference type="SMART" id="SM00939"/>
    </source>
</evidence>
<protein>
    <submittedName>
        <fullName evidence="3">CocE/NonD family hydrolase</fullName>
    </submittedName>
</protein>
<dbReference type="PANTHER" id="PTHR43056">
    <property type="entry name" value="PEPTIDASE S9 PROLYL OLIGOPEPTIDASE"/>
    <property type="match status" value="1"/>
</dbReference>
<accession>A0ABU8XSE6</accession>
<reference evidence="3 4" key="1">
    <citation type="submission" date="2024-01" db="EMBL/GenBank/DDBJ databases">
        <title>Multi-omics insights into the function and evolution of sodium benzoate biodegradation pathways in Benzoatithermus flavus gen. nov., sp. nov. from hot spring.</title>
        <authorList>
            <person name="Hu C.-J."/>
            <person name="Li W.-J."/>
        </authorList>
    </citation>
    <scope>NUCLEOTIDE SEQUENCE [LARGE SCALE GENOMIC DNA]</scope>
    <source>
        <strain evidence="3 4">SYSU G07066</strain>
    </source>
</reference>
<dbReference type="Gene3D" id="2.60.120.260">
    <property type="entry name" value="Galactose-binding domain-like"/>
    <property type="match status" value="1"/>
</dbReference>
<gene>
    <name evidence="3" type="ORF">U1T56_13340</name>
</gene>
<evidence type="ECO:0000313" key="4">
    <source>
        <dbReference type="Proteomes" id="UP001375743"/>
    </source>
</evidence>
<evidence type="ECO:0000313" key="3">
    <source>
        <dbReference type="EMBL" id="MEK0084143.1"/>
    </source>
</evidence>
<dbReference type="PANTHER" id="PTHR43056:SF10">
    <property type="entry name" value="COCE_NOND FAMILY, PUTATIVE (AFU_ORTHOLOGUE AFUA_7G00600)-RELATED"/>
    <property type="match status" value="1"/>
</dbReference>